<feature type="compositionally biased region" description="Polar residues" evidence="1">
    <location>
        <begin position="442"/>
        <end position="456"/>
    </location>
</feature>
<feature type="region of interest" description="Disordered" evidence="1">
    <location>
        <begin position="245"/>
        <end position="282"/>
    </location>
</feature>
<dbReference type="InterPro" id="IPR049403">
    <property type="entry name" value="Ebp1_C"/>
</dbReference>
<keyword evidence="4" id="KW-1185">Reference proteome</keyword>
<dbReference type="GeneID" id="43652835"/>
<sequence length="811" mass="89424">MSVNRPSRATDDDIRTTKLPSELAYTSEQYPIDQRLKRLKEDVLPLYPFLLTVPTDVPFRLGSRFVNNWAVGNDGPFAPEEHQLQYMTFLTHHEGDSLLVAVGDWSDGTGNVMSDQQSGLQGAAGTPLSGPVKKKISLNDYRNKRKTGASASPVGQEASSHHLSMDYVIDDSQRAPKVGPAGSNLQKSSDKITASRISIRAGSEALERKRPAESEAENSRLQERKGVEIGVLKKPKLSAEAAEAEFNKPGRSKANGLPTLLSPTLPPTSSSPKLPRLLSPTLPPNIEKELARLGEETLVSDPTRTKNAPNGDALKGKTQKAKSSDIGTSSIDSISVVGRQSLRSKHPNSVADKRPSTTQGSVASSFCETPTSNLRYQIDDKPNSHEKSAKPQLLMKLKYGRANRKRVEALLKFSGKRKMAPPGSPAKNIADPDSTLIKRSNETITKTTASDNSNSRIYRPEGKARHVPSIQTPRNAGSEKPRTPVSSTLSAITHNQEKTKQASVTPVKDPKDLTYRSENVDNDGRTLSQPTIRYQPGDAATGVKQSLSQVNLQSNASRNGERRAWKDEYQKYGNLGRELKHAAERHTTRDFVTDVDEKLAAATAIEAILCFILAFVADDQSKTLSRQISDSSSWLSILAYWRVVKKNSAPFPQLHSLCLILGATSYDAIHALDLERFAVTPLPGENTPVPTPGSDGNTVVSDESKKNRREILELKSRLPECYKESQRLWLEGSQGLSEDVLVHEFPDTWSRRSRNFSEQGKQRLKPGDYSGEFFLPLGRMTTPVETVRFGYSILREWCKKEGVEWNGRLCL</sequence>
<feature type="compositionally biased region" description="Low complexity" evidence="1">
    <location>
        <begin position="324"/>
        <end position="338"/>
    </location>
</feature>
<accession>A0A5N6ZS33</accession>
<dbReference type="RefSeq" id="XP_031923289.1">
    <property type="nucleotide sequence ID" value="XM_032068389.1"/>
</dbReference>
<gene>
    <name evidence="3" type="ORF">BDV27DRAFT_134863</name>
</gene>
<feature type="compositionally biased region" description="Polar residues" evidence="1">
    <location>
        <begin position="356"/>
        <end position="367"/>
    </location>
</feature>
<feature type="region of interest" description="Disordered" evidence="1">
    <location>
        <begin position="294"/>
        <end position="367"/>
    </location>
</feature>
<organism evidence="3 4">
    <name type="scientific">Aspergillus caelatus</name>
    <dbReference type="NCBI Taxonomy" id="61420"/>
    <lineage>
        <taxon>Eukaryota</taxon>
        <taxon>Fungi</taxon>
        <taxon>Dikarya</taxon>
        <taxon>Ascomycota</taxon>
        <taxon>Pezizomycotina</taxon>
        <taxon>Eurotiomycetes</taxon>
        <taxon>Eurotiomycetidae</taxon>
        <taxon>Eurotiales</taxon>
        <taxon>Aspergillaceae</taxon>
        <taxon>Aspergillus</taxon>
        <taxon>Aspergillus subgen. Circumdati</taxon>
    </lineage>
</organism>
<evidence type="ECO:0000259" key="2">
    <source>
        <dbReference type="Pfam" id="PF21204"/>
    </source>
</evidence>
<feature type="compositionally biased region" description="Polar residues" evidence="1">
    <location>
        <begin position="183"/>
        <end position="196"/>
    </location>
</feature>
<evidence type="ECO:0000313" key="3">
    <source>
        <dbReference type="EMBL" id="KAE8360208.1"/>
    </source>
</evidence>
<dbReference type="Proteomes" id="UP000326268">
    <property type="component" value="Unassembled WGS sequence"/>
</dbReference>
<dbReference type="EMBL" id="ML737785">
    <property type="protein sequence ID" value="KAE8360208.1"/>
    <property type="molecule type" value="Genomic_DNA"/>
</dbReference>
<proteinExistence type="predicted"/>
<feature type="region of interest" description="Disordered" evidence="1">
    <location>
        <begin position="416"/>
        <end position="533"/>
    </location>
</feature>
<dbReference type="Pfam" id="PF21204">
    <property type="entry name" value="Ebp1_C"/>
    <property type="match status" value="1"/>
</dbReference>
<protein>
    <recommendedName>
        <fullName evidence="2">Ell binding protein Ebp1 C-terminal domain-containing protein</fullName>
    </recommendedName>
</protein>
<dbReference type="OrthoDB" id="284473at2759"/>
<feature type="domain" description="Ell binding protein Ebp1 C-terminal" evidence="2">
    <location>
        <begin position="591"/>
        <end position="797"/>
    </location>
</feature>
<evidence type="ECO:0000256" key="1">
    <source>
        <dbReference type="SAM" id="MobiDB-lite"/>
    </source>
</evidence>
<feature type="compositionally biased region" description="Polar residues" evidence="1">
    <location>
        <begin position="484"/>
        <end position="494"/>
    </location>
</feature>
<dbReference type="AlphaFoldDB" id="A0A5N6ZS33"/>
<feature type="region of interest" description="Disordered" evidence="1">
    <location>
        <begin position="110"/>
        <end position="138"/>
    </location>
</feature>
<evidence type="ECO:0000313" key="4">
    <source>
        <dbReference type="Proteomes" id="UP000326268"/>
    </source>
</evidence>
<feature type="region of interest" description="Disordered" evidence="1">
    <location>
        <begin position="173"/>
        <end position="196"/>
    </location>
</feature>
<reference evidence="3 4" key="1">
    <citation type="submission" date="2019-04" db="EMBL/GenBank/DDBJ databases">
        <title>Friends and foes A comparative genomics studyof 23 Aspergillus species from section Flavi.</title>
        <authorList>
            <consortium name="DOE Joint Genome Institute"/>
            <person name="Kjaerbolling I."/>
            <person name="Vesth T."/>
            <person name="Frisvad J.C."/>
            <person name="Nybo J.L."/>
            <person name="Theobald S."/>
            <person name="Kildgaard S."/>
            <person name="Isbrandt T."/>
            <person name="Kuo A."/>
            <person name="Sato A."/>
            <person name="Lyhne E.K."/>
            <person name="Kogle M.E."/>
            <person name="Wiebenga A."/>
            <person name="Kun R.S."/>
            <person name="Lubbers R.J."/>
            <person name="Makela M.R."/>
            <person name="Barry K."/>
            <person name="Chovatia M."/>
            <person name="Clum A."/>
            <person name="Daum C."/>
            <person name="Haridas S."/>
            <person name="He G."/>
            <person name="LaButti K."/>
            <person name="Lipzen A."/>
            <person name="Mondo S."/>
            <person name="Riley R."/>
            <person name="Salamov A."/>
            <person name="Simmons B.A."/>
            <person name="Magnuson J.K."/>
            <person name="Henrissat B."/>
            <person name="Mortensen U.H."/>
            <person name="Larsen T.O."/>
            <person name="Devries R.P."/>
            <person name="Grigoriev I.V."/>
            <person name="Machida M."/>
            <person name="Baker S.E."/>
            <person name="Andersen M.R."/>
        </authorList>
    </citation>
    <scope>NUCLEOTIDE SEQUENCE [LARGE SCALE GENOMIC DNA]</scope>
    <source>
        <strain evidence="3 4">CBS 763.97</strain>
    </source>
</reference>
<feature type="compositionally biased region" description="Polar residues" evidence="1">
    <location>
        <begin position="110"/>
        <end position="120"/>
    </location>
</feature>
<feature type="compositionally biased region" description="Basic and acidic residues" evidence="1">
    <location>
        <begin position="508"/>
        <end position="524"/>
    </location>
</feature>
<name>A0A5N6ZS33_9EURO</name>
<feature type="compositionally biased region" description="Low complexity" evidence="1">
    <location>
        <begin position="257"/>
        <end position="280"/>
    </location>
</feature>